<dbReference type="AlphaFoldDB" id="A0A6C8G5M2"/>
<dbReference type="EMBL" id="AFYI01000002">
    <property type="protein sequence ID" value="EHB41255.1"/>
    <property type="molecule type" value="Genomic_DNA"/>
</dbReference>
<dbReference type="CDD" id="cd00060">
    <property type="entry name" value="FHA"/>
    <property type="match status" value="1"/>
</dbReference>
<evidence type="ECO:0000259" key="1">
    <source>
        <dbReference type="Pfam" id="PF20232"/>
    </source>
</evidence>
<gene>
    <name evidence="2" type="ORF">SEENIN0B_01106</name>
</gene>
<sequence length="433" mass="48262">MEQNMAEEKARQQTLSLHVVNGNELESGRTARCLFTRDGDVGHSSECHWPVQDRHQNVPAKAFSISLHDGAFCLHPLASPLWLNQAKVTAASDQVQLRQGDEIQTGHLILRVYLNQGGMRHYDEEMATPETIVSNHDALSDTLLSTDGAPEYPGMPSRHQLADTVVNGFSTDPLQALRAESLTTRDDPLSAIAPVRPSAPLSDPVTHGGINTPFMDLPSMYADPDEREGEDISPADAAQRHLAVTPLLRGLGGSLAVHNTQDADDFLEEAGRTLQAAIQGLLELQQRRNSLSDKHLRPLEDNPLRLNMDYATALDVLFAEGKSPVHLAAPAAVSESLRNIRHHEEANRAAIVESLRVLLDAFSPQSLMRRFVQYRRSHELRKPLDDAGAWQMYCDYYDELASSRQQGFEMLFNEVYAQVYDRVLREKQREPEA</sequence>
<proteinExistence type="predicted"/>
<feature type="domain" description="Type VI secretion system FHA" evidence="1">
    <location>
        <begin position="249"/>
        <end position="422"/>
    </location>
</feature>
<dbReference type="Gene3D" id="2.60.200.20">
    <property type="match status" value="1"/>
</dbReference>
<evidence type="ECO:0000313" key="2">
    <source>
        <dbReference type="EMBL" id="EHB41255.1"/>
    </source>
</evidence>
<dbReference type="Proteomes" id="UP000004564">
    <property type="component" value="Chromosome"/>
</dbReference>
<evidence type="ECO:0000313" key="3">
    <source>
        <dbReference type="Proteomes" id="UP000004564"/>
    </source>
</evidence>
<dbReference type="InterPro" id="IPR046883">
    <property type="entry name" value="T6SS_FHA_C"/>
</dbReference>
<dbReference type="NCBIfam" id="TIGR03354">
    <property type="entry name" value="VI_FHA"/>
    <property type="match status" value="1"/>
</dbReference>
<protein>
    <submittedName>
        <fullName evidence="2">Type VI secretion system FHA domain protein</fullName>
    </submittedName>
</protein>
<name>A0A6C8G5M2_SALIN</name>
<dbReference type="Pfam" id="PF20232">
    <property type="entry name" value="T6SS_FHA_C"/>
    <property type="match status" value="1"/>
</dbReference>
<organism evidence="2 3">
    <name type="scientific">Salmonella enterica subsp. enterica serovar Infantis str. SARB27</name>
    <dbReference type="NCBI Taxonomy" id="596155"/>
    <lineage>
        <taxon>Bacteria</taxon>
        <taxon>Pseudomonadati</taxon>
        <taxon>Pseudomonadota</taxon>
        <taxon>Gammaproteobacteria</taxon>
        <taxon>Enterobacterales</taxon>
        <taxon>Enterobacteriaceae</taxon>
        <taxon>Salmonella</taxon>
    </lineage>
</organism>
<reference evidence="2 3" key="1">
    <citation type="submission" date="2011-09" db="EMBL/GenBank/DDBJ databases">
        <authorList>
            <person name="McClelland M."/>
            <person name="Clifton S."/>
            <person name="Porwollik S."/>
            <person name="Cheng P."/>
            <person name="Wollam A."/>
            <person name="Wang C."/>
            <person name="Pepin K."/>
            <person name="Bhonagiri V."/>
            <person name="Fulton R."/>
            <person name="Fulton L.F."/>
            <person name="Delehaunty K."/>
            <person name="Fronick C."/>
            <person name="O'Laughlin M."/>
            <person name="Godfrey J."/>
            <person name="Waligorski J."/>
            <person name="Appelbaum E."/>
            <person name="Farmer C."/>
            <person name="Strong C."/>
            <person name="Tomlinson C."/>
            <person name="Hou S."/>
            <person name="Minx P."/>
            <person name="Warren W."/>
            <person name="Wilson R.K."/>
        </authorList>
    </citation>
    <scope>NUCLEOTIDE SEQUENCE [LARGE SCALE GENOMIC DNA]</scope>
    <source>
        <strain evidence="3">SARB 27</strain>
    </source>
</reference>
<dbReference type="InterPro" id="IPR017735">
    <property type="entry name" value="T6SS_FHA"/>
</dbReference>
<comment type="caution">
    <text evidence="2">The sequence shown here is derived from an EMBL/GenBank/DDBJ whole genome shotgun (WGS) entry which is preliminary data.</text>
</comment>
<accession>A0A6C8G5M2</accession>